<evidence type="ECO:0000256" key="1">
    <source>
        <dbReference type="SAM" id="SignalP"/>
    </source>
</evidence>
<dbReference type="Proteomes" id="UP000617628">
    <property type="component" value="Unassembled WGS sequence"/>
</dbReference>
<organism evidence="2 3">
    <name type="scientific">Pelagicoccus mobilis</name>
    <dbReference type="NCBI Taxonomy" id="415221"/>
    <lineage>
        <taxon>Bacteria</taxon>
        <taxon>Pseudomonadati</taxon>
        <taxon>Verrucomicrobiota</taxon>
        <taxon>Opitutia</taxon>
        <taxon>Puniceicoccales</taxon>
        <taxon>Pelagicoccaceae</taxon>
        <taxon>Pelagicoccus</taxon>
    </lineage>
</organism>
<evidence type="ECO:0000313" key="3">
    <source>
        <dbReference type="Proteomes" id="UP000617628"/>
    </source>
</evidence>
<sequence>MNRLLAAATLFAFSVITAMVSASGDPDAGTTGKVYGPFEVLTQDKAIVRDVKFVADENNVYIQLFPEHKEKEIRVKLANEYFASYREWHHGGYELVSPANQGKTPYGWTDFVNTSANYIEYWMDGEVILHLKRVK</sequence>
<keyword evidence="3" id="KW-1185">Reference proteome</keyword>
<gene>
    <name evidence="2" type="ORF">JIN87_09550</name>
</gene>
<protein>
    <submittedName>
        <fullName evidence="2">Uncharacterized protein</fullName>
    </submittedName>
</protein>
<evidence type="ECO:0000313" key="2">
    <source>
        <dbReference type="EMBL" id="MBK1877113.1"/>
    </source>
</evidence>
<dbReference type="RefSeq" id="WP_200355330.1">
    <property type="nucleotide sequence ID" value="NZ_JAENIL010000015.1"/>
</dbReference>
<comment type="caution">
    <text evidence="2">The sequence shown here is derived from an EMBL/GenBank/DDBJ whole genome shotgun (WGS) entry which is preliminary data.</text>
</comment>
<keyword evidence="1" id="KW-0732">Signal</keyword>
<feature type="signal peptide" evidence="1">
    <location>
        <begin position="1"/>
        <end position="22"/>
    </location>
</feature>
<proteinExistence type="predicted"/>
<reference evidence="2" key="1">
    <citation type="submission" date="2021-01" db="EMBL/GenBank/DDBJ databases">
        <title>Modified the classification status of verrucomicrobia.</title>
        <authorList>
            <person name="Feng X."/>
        </authorList>
    </citation>
    <scope>NUCLEOTIDE SEQUENCE</scope>
    <source>
        <strain evidence="2">KCTC 13126</strain>
    </source>
</reference>
<feature type="chain" id="PRO_5037771792" evidence="1">
    <location>
        <begin position="23"/>
        <end position="135"/>
    </location>
</feature>
<dbReference type="AlphaFoldDB" id="A0A934S0Z6"/>
<accession>A0A934S0Z6</accession>
<dbReference type="EMBL" id="JAENIL010000015">
    <property type="protein sequence ID" value="MBK1877113.1"/>
    <property type="molecule type" value="Genomic_DNA"/>
</dbReference>
<name>A0A934S0Z6_9BACT</name>